<evidence type="ECO:0000313" key="4">
    <source>
        <dbReference type="Proteomes" id="UP000304382"/>
    </source>
</evidence>
<dbReference type="AlphaFoldDB" id="A0A4C2ENV8"/>
<evidence type="ECO:0000256" key="1">
    <source>
        <dbReference type="SAM" id="MobiDB-lite"/>
    </source>
</evidence>
<keyword evidence="4" id="KW-1185">Reference proteome</keyword>
<dbReference type="SUPFAM" id="SSF160719">
    <property type="entry name" value="gpW/gp25-like"/>
    <property type="match status" value="1"/>
</dbReference>
<feature type="region of interest" description="Disordered" evidence="1">
    <location>
        <begin position="1"/>
        <end position="32"/>
    </location>
</feature>
<protein>
    <submittedName>
        <fullName evidence="3">Baseplate protein</fullName>
    </submittedName>
</protein>
<dbReference type="RefSeq" id="WP_137684896.1">
    <property type="nucleotide sequence ID" value="NZ_BIXZ01000007.1"/>
</dbReference>
<evidence type="ECO:0000313" key="3">
    <source>
        <dbReference type="EMBL" id="GCF15377.1"/>
    </source>
</evidence>
<gene>
    <name evidence="3" type="ORF">Harman_33120</name>
</gene>
<dbReference type="Proteomes" id="UP000304382">
    <property type="component" value="Unassembled WGS sequence"/>
</dbReference>
<name>A0A4C2ENV8_9EURY</name>
<dbReference type="OrthoDB" id="147169at2157"/>
<feature type="domain" description="IraD/Gp25-like" evidence="2">
    <location>
        <begin position="59"/>
        <end position="148"/>
    </location>
</feature>
<proteinExistence type="predicted"/>
<dbReference type="Gene3D" id="3.10.450.40">
    <property type="match status" value="1"/>
</dbReference>
<dbReference type="Pfam" id="PF04965">
    <property type="entry name" value="GPW_gp25"/>
    <property type="match status" value="1"/>
</dbReference>
<organism evidence="3 4">
    <name type="scientific">Haloarcula mannanilytica</name>
    <dbReference type="NCBI Taxonomy" id="2509225"/>
    <lineage>
        <taxon>Archaea</taxon>
        <taxon>Methanobacteriati</taxon>
        <taxon>Methanobacteriota</taxon>
        <taxon>Stenosarchaea group</taxon>
        <taxon>Halobacteria</taxon>
        <taxon>Halobacteriales</taxon>
        <taxon>Haloarculaceae</taxon>
        <taxon>Haloarcula</taxon>
    </lineage>
</organism>
<sequence length="162" mass="17924">MNPDDDAAGAGNGRQATYSDGPGGAKGASSREAAEDFLGRGWAFPVETDDRGTIRQSYGRADIEESIRLILETAKGERVMRPDFGCGIHDFVFATVDRSTLTLVETSVQDALREWEPRIEVLSVDVSTAEIDNGKLLIEIEYRVRETNNEFNLVYPFYLEVG</sequence>
<comment type="caution">
    <text evidence="3">The sequence shown here is derived from an EMBL/GenBank/DDBJ whole genome shotgun (WGS) entry which is preliminary data.</text>
</comment>
<accession>A0A4C2ENV8</accession>
<dbReference type="InterPro" id="IPR007048">
    <property type="entry name" value="IraD/Gp25-like"/>
</dbReference>
<reference evidence="3 4" key="1">
    <citation type="submission" date="2019-02" db="EMBL/GenBank/DDBJ databases">
        <title>Haloarcula mannanilyticum sp. nov., a mannan degrading haloarchaeon isolated from commercial salt.</title>
        <authorList>
            <person name="Enomoto S."/>
            <person name="Shimane Y."/>
            <person name="Kamekura M."/>
            <person name="Ito T."/>
            <person name="Moriya O."/>
            <person name="Ihara K."/>
            <person name="Takahashi-Ando N."/>
            <person name="Fukushima Y."/>
            <person name="Yoshida Y."/>
            <person name="Usama R."/>
            <person name="Takai K."/>
            <person name="Minegishi H."/>
        </authorList>
    </citation>
    <scope>NUCLEOTIDE SEQUENCE [LARGE SCALE GENOMIC DNA]</scope>
    <source>
        <strain evidence="3 4">MD130-1</strain>
    </source>
</reference>
<dbReference type="EMBL" id="BIXZ01000007">
    <property type="protein sequence ID" value="GCF15377.1"/>
    <property type="molecule type" value="Genomic_DNA"/>
</dbReference>
<evidence type="ECO:0000259" key="2">
    <source>
        <dbReference type="Pfam" id="PF04965"/>
    </source>
</evidence>